<keyword evidence="6 11" id="KW-0378">Hydrolase</keyword>
<dbReference type="PANTHER" id="PTHR22624:SF49">
    <property type="entry name" value="CYSTEINE PROTEASE"/>
    <property type="match status" value="1"/>
</dbReference>
<comment type="function">
    <text evidence="11">Cysteine protease that plays a key role in autophagy by mediating both proteolytic activation and delipidation of ATG8 family proteins.</text>
</comment>
<comment type="caution">
    <text evidence="13">The sequence shown here is derived from an EMBL/GenBank/DDBJ whole genome shotgun (WGS) entry which is preliminary data.</text>
</comment>
<comment type="catalytic activity">
    <reaction evidence="10">
        <text>[protein]-C-terminal L-amino acid-glycyl-phosphatidylethanolamide + H2O = [protein]-C-terminal L-amino acid-glycine + a 1,2-diacyl-sn-glycero-3-phosphoethanolamine</text>
        <dbReference type="Rhea" id="RHEA:67548"/>
        <dbReference type="Rhea" id="RHEA-COMP:17323"/>
        <dbReference type="Rhea" id="RHEA-COMP:17324"/>
        <dbReference type="ChEBI" id="CHEBI:15377"/>
        <dbReference type="ChEBI" id="CHEBI:64612"/>
        <dbReference type="ChEBI" id="CHEBI:172940"/>
        <dbReference type="ChEBI" id="CHEBI:172941"/>
    </reaction>
    <physiologicalReaction direction="left-to-right" evidence="10">
        <dbReference type="Rhea" id="RHEA:67549"/>
    </physiologicalReaction>
</comment>
<evidence type="ECO:0000259" key="12">
    <source>
        <dbReference type="Pfam" id="PF03416"/>
    </source>
</evidence>
<comment type="similarity">
    <text evidence="2 11">Belongs to the peptidase C54 family.</text>
</comment>
<evidence type="ECO:0000256" key="6">
    <source>
        <dbReference type="ARBA" id="ARBA00022801"/>
    </source>
</evidence>
<dbReference type="GO" id="GO:0034727">
    <property type="term" value="P:piecemeal microautophagy of the nucleus"/>
    <property type="evidence" value="ECO:0007669"/>
    <property type="project" value="TreeGrafter"/>
</dbReference>
<comment type="subcellular location">
    <subcellularLocation>
        <location evidence="1 11">Cytoplasm</location>
    </subcellularLocation>
</comment>
<dbReference type="Pfam" id="PF03416">
    <property type="entry name" value="Peptidase_C54"/>
    <property type="match status" value="1"/>
</dbReference>
<keyword evidence="5 11" id="KW-0645">Protease</keyword>
<dbReference type="GO" id="GO:0019786">
    <property type="term" value="F:protein-phosphatidylethanolamide deconjugating activity"/>
    <property type="evidence" value="ECO:0007669"/>
    <property type="project" value="InterPro"/>
</dbReference>
<evidence type="ECO:0000256" key="3">
    <source>
        <dbReference type="ARBA" id="ARBA00022448"/>
    </source>
</evidence>
<accession>A0A5J4W8K9</accession>
<evidence type="ECO:0000256" key="9">
    <source>
        <dbReference type="ARBA" id="ARBA00023006"/>
    </source>
</evidence>
<keyword evidence="4 11" id="KW-0963">Cytoplasm</keyword>
<dbReference type="GO" id="GO:0000423">
    <property type="term" value="P:mitophagy"/>
    <property type="evidence" value="ECO:0007669"/>
    <property type="project" value="TreeGrafter"/>
</dbReference>
<dbReference type="EMBL" id="SNRW01002935">
    <property type="protein sequence ID" value="KAA6391271.1"/>
    <property type="molecule type" value="Genomic_DNA"/>
</dbReference>
<feature type="domain" description="Peptidase C54 catalytic" evidence="12">
    <location>
        <begin position="34"/>
        <end position="180"/>
    </location>
</feature>
<dbReference type="GO" id="GO:0035973">
    <property type="term" value="P:aggrephagy"/>
    <property type="evidence" value="ECO:0007669"/>
    <property type="project" value="TreeGrafter"/>
</dbReference>
<dbReference type="InterPro" id="IPR046792">
    <property type="entry name" value="Peptidase_C54_cat"/>
</dbReference>
<dbReference type="InterPro" id="IPR038765">
    <property type="entry name" value="Papain-like_cys_pep_sf"/>
</dbReference>
<evidence type="ECO:0000256" key="2">
    <source>
        <dbReference type="ARBA" id="ARBA00010958"/>
    </source>
</evidence>
<dbReference type="GO" id="GO:0000045">
    <property type="term" value="P:autophagosome assembly"/>
    <property type="evidence" value="ECO:0007669"/>
    <property type="project" value="TreeGrafter"/>
</dbReference>
<dbReference type="EC" id="3.4.22.-" evidence="11"/>
<evidence type="ECO:0000256" key="10">
    <source>
        <dbReference type="ARBA" id="ARBA00029362"/>
    </source>
</evidence>
<dbReference type="GO" id="GO:0004197">
    <property type="term" value="F:cysteine-type endopeptidase activity"/>
    <property type="evidence" value="ECO:0007669"/>
    <property type="project" value="TreeGrafter"/>
</dbReference>
<name>A0A5J4W8K9_9EUKA</name>
<dbReference type="Proteomes" id="UP000324800">
    <property type="component" value="Unassembled WGS sequence"/>
</dbReference>
<dbReference type="SUPFAM" id="SSF54001">
    <property type="entry name" value="Cysteine proteinases"/>
    <property type="match status" value="1"/>
</dbReference>
<organism evidence="13 14">
    <name type="scientific">Streblomastix strix</name>
    <dbReference type="NCBI Taxonomy" id="222440"/>
    <lineage>
        <taxon>Eukaryota</taxon>
        <taxon>Metamonada</taxon>
        <taxon>Preaxostyla</taxon>
        <taxon>Oxymonadida</taxon>
        <taxon>Streblomastigidae</taxon>
        <taxon>Streblomastix</taxon>
    </lineage>
</organism>
<dbReference type="GO" id="GO:0005737">
    <property type="term" value="C:cytoplasm"/>
    <property type="evidence" value="ECO:0007669"/>
    <property type="project" value="UniProtKB-SubCell"/>
</dbReference>
<evidence type="ECO:0000313" key="13">
    <source>
        <dbReference type="EMBL" id="KAA6391271.1"/>
    </source>
</evidence>
<evidence type="ECO:0000256" key="5">
    <source>
        <dbReference type="ARBA" id="ARBA00022670"/>
    </source>
</evidence>
<evidence type="ECO:0000313" key="14">
    <source>
        <dbReference type="Proteomes" id="UP000324800"/>
    </source>
</evidence>
<keyword evidence="8 11" id="KW-0653">Protein transport</keyword>
<keyword evidence="7" id="KW-0788">Thiol protease</keyword>
<evidence type="ECO:0000256" key="4">
    <source>
        <dbReference type="ARBA" id="ARBA00022490"/>
    </source>
</evidence>
<evidence type="ECO:0000256" key="1">
    <source>
        <dbReference type="ARBA" id="ARBA00004496"/>
    </source>
</evidence>
<dbReference type="InterPro" id="IPR005078">
    <property type="entry name" value="Peptidase_C54"/>
</dbReference>
<keyword evidence="9 11" id="KW-0072">Autophagy</keyword>
<protein>
    <recommendedName>
        <fullName evidence="11">Cysteine protease</fullName>
        <ecNumber evidence="11">3.4.22.-</ecNumber>
    </recommendedName>
</protein>
<evidence type="ECO:0000256" key="11">
    <source>
        <dbReference type="RuleBase" id="RU363115"/>
    </source>
</evidence>
<gene>
    <name evidence="13" type="ORF">EZS28_013202</name>
</gene>
<proteinExistence type="inferred from homology"/>
<evidence type="ECO:0000256" key="7">
    <source>
        <dbReference type="ARBA" id="ARBA00022807"/>
    </source>
</evidence>
<reference evidence="13 14" key="1">
    <citation type="submission" date="2019-03" db="EMBL/GenBank/DDBJ databases">
        <title>Single cell metagenomics reveals metabolic interactions within the superorganism composed of flagellate Streblomastix strix and complex community of Bacteroidetes bacteria on its surface.</title>
        <authorList>
            <person name="Treitli S.C."/>
            <person name="Kolisko M."/>
            <person name="Husnik F."/>
            <person name="Keeling P."/>
            <person name="Hampl V."/>
        </authorList>
    </citation>
    <scope>NUCLEOTIDE SEQUENCE [LARGE SCALE GENOMIC DNA]</scope>
    <source>
        <strain evidence="13">ST1C</strain>
    </source>
</reference>
<dbReference type="GO" id="GO:0015031">
    <property type="term" value="P:protein transport"/>
    <property type="evidence" value="ECO:0007669"/>
    <property type="project" value="UniProtKB-KW"/>
</dbReference>
<dbReference type="AlphaFoldDB" id="A0A5J4W8K9"/>
<dbReference type="GO" id="GO:0016485">
    <property type="term" value="P:protein processing"/>
    <property type="evidence" value="ECO:0007669"/>
    <property type="project" value="TreeGrafter"/>
</dbReference>
<dbReference type="OrthoDB" id="2960936at2759"/>
<dbReference type="PANTHER" id="PTHR22624">
    <property type="entry name" value="CYSTEINE PROTEASE ATG4"/>
    <property type="match status" value="1"/>
</dbReference>
<keyword evidence="3" id="KW-0813">Transport</keyword>
<evidence type="ECO:0000256" key="8">
    <source>
        <dbReference type="ARBA" id="ARBA00022927"/>
    </source>
</evidence>
<sequence length="322" mass="37534">MNSNYYDGIGKKGHIFMMGRRYTKNQEPAPDNYEAFRRDERSRLLFTYRKGFPSIGNTSITSDKGWGCLLRTSQMMLGEVLSRLFLGRDFRPEDSLDIEKERERWIIQHFLDAPTRPFSLHRISMRGEKYGKKIGQWFGPTDAAFVLRDIIRSYSSRYIPLRAVVMQDGLVNARAVERIASIPWSLSLPPNPQITDQFTYQFDELGPLPICGIQDMATIPYADKIFMEVDTERYQQLELEKDAKKKLQMKSRIGGGELIINWKKTYKSNNKSPILIQQSSFQTQNEEIVTFEQLKYTHHQSKKQTIANEILQQQQIIVLRCT</sequence>